<dbReference type="KEGG" id="tad:TRIADDRAFT_53049"/>
<evidence type="ECO:0000256" key="13">
    <source>
        <dbReference type="SAM" id="MobiDB-lite"/>
    </source>
</evidence>
<name>B3RN60_TRIAD</name>
<comment type="subcellular location">
    <subcellularLocation>
        <location evidence="1">Mitochondrion outer membrane</location>
        <topology evidence="1">Single-pass membrane protein</topology>
    </subcellularLocation>
</comment>
<dbReference type="GO" id="GO:0006886">
    <property type="term" value="P:intracellular protein transport"/>
    <property type="evidence" value="ECO:0007669"/>
    <property type="project" value="InterPro"/>
</dbReference>
<keyword evidence="11" id="KW-0472">Membrane</keyword>
<feature type="region of interest" description="Disordered" evidence="13">
    <location>
        <begin position="1"/>
        <end position="20"/>
    </location>
</feature>
<dbReference type="InterPro" id="IPR005683">
    <property type="entry name" value="Tom22"/>
</dbReference>
<dbReference type="PANTHER" id="PTHR12504:SF0">
    <property type="entry name" value="MITOCHONDRIAL IMPORT RECEPTOR SUBUNIT TOM22 HOMOLOG"/>
    <property type="match status" value="1"/>
</dbReference>
<gene>
    <name evidence="14" type="ORF">TRIADDRAFT_53049</name>
</gene>
<evidence type="ECO:0000256" key="3">
    <source>
        <dbReference type="ARBA" id="ARBA00016229"/>
    </source>
</evidence>
<keyword evidence="8" id="KW-1133">Transmembrane helix</keyword>
<evidence type="ECO:0000256" key="9">
    <source>
        <dbReference type="ARBA" id="ARBA00023010"/>
    </source>
</evidence>
<evidence type="ECO:0000256" key="10">
    <source>
        <dbReference type="ARBA" id="ARBA00023128"/>
    </source>
</evidence>
<dbReference type="GO" id="GO:0005742">
    <property type="term" value="C:mitochondrial outer membrane translocase complex"/>
    <property type="evidence" value="ECO:0000318"/>
    <property type="project" value="GO_Central"/>
</dbReference>
<sequence length="135" mass="14980">MVSFISESETDDQNHSITEEEDEFIEETIGERLWGLTDMFPEIVQNSISVIATFSMRGGKNVIWFTSKAIWITSTSFMMLVLPVMLEIERVTVEEQQLQQQRQILLGPNAAASGYGPSTQGLGALPSMPGPQPKS</sequence>
<keyword evidence="4" id="KW-0813">Transport</keyword>
<dbReference type="PANTHER" id="PTHR12504">
    <property type="entry name" value="MITOCHONDRIAL IMPORT RECEPTOR SUBUNIT TOM22"/>
    <property type="match status" value="1"/>
</dbReference>
<keyword evidence="10" id="KW-0496">Mitochondrion</keyword>
<keyword evidence="5" id="KW-0812">Transmembrane</keyword>
<evidence type="ECO:0000256" key="5">
    <source>
        <dbReference type="ARBA" id="ARBA00022692"/>
    </source>
</evidence>
<dbReference type="HOGENOM" id="CLU_108175_1_1_1"/>
<evidence type="ECO:0000256" key="11">
    <source>
        <dbReference type="ARBA" id="ARBA00023136"/>
    </source>
</evidence>
<dbReference type="CTD" id="6750448"/>
<reference evidence="14 15" key="1">
    <citation type="journal article" date="2008" name="Nature">
        <title>The Trichoplax genome and the nature of placozoans.</title>
        <authorList>
            <person name="Srivastava M."/>
            <person name="Begovic E."/>
            <person name="Chapman J."/>
            <person name="Putnam N.H."/>
            <person name="Hellsten U."/>
            <person name="Kawashima T."/>
            <person name="Kuo A."/>
            <person name="Mitros T."/>
            <person name="Salamov A."/>
            <person name="Carpenter M.L."/>
            <person name="Signorovitch A.Y."/>
            <person name="Moreno M.A."/>
            <person name="Kamm K."/>
            <person name="Grimwood J."/>
            <person name="Schmutz J."/>
            <person name="Shapiro H."/>
            <person name="Grigoriev I.V."/>
            <person name="Buss L.W."/>
            <person name="Schierwater B."/>
            <person name="Dellaporta S.L."/>
            <person name="Rokhsar D.S."/>
        </authorList>
    </citation>
    <scope>NUCLEOTIDE SEQUENCE [LARGE SCALE GENOMIC DNA]</scope>
    <source>
        <strain evidence="14 15">Grell-BS-1999</strain>
    </source>
</reference>
<dbReference type="OrthoDB" id="10016939at2759"/>
<evidence type="ECO:0000313" key="15">
    <source>
        <dbReference type="Proteomes" id="UP000009022"/>
    </source>
</evidence>
<comment type="similarity">
    <text evidence="2">Belongs to the Tom22 family.</text>
</comment>
<evidence type="ECO:0000256" key="6">
    <source>
        <dbReference type="ARBA" id="ARBA00022787"/>
    </source>
</evidence>
<keyword evidence="6" id="KW-1000">Mitochondrion outer membrane</keyword>
<dbReference type="RefSeq" id="XP_002109797.1">
    <property type="nucleotide sequence ID" value="XM_002109761.1"/>
</dbReference>
<dbReference type="Proteomes" id="UP000009022">
    <property type="component" value="Unassembled WGS sequence"/>
</dbReference>
<proteinExistence type="inferred from homology"/>
<keyword evidence="7" id="KW-0653">Protein transport</keyword>
<accession>B3RN60</accession>
<dbReference type="GeneID" id="6750448"/>
<evidence type="ECO:0000256" key="2">
    <source>
        <dbReference type="ARBA" id="ARBA00009874"/>
    </source>
</evidence>
<dbReference type="Pfam" id="PF04281">
    <property type="entry name" value="Tom22"/>
    <property type="match status" value="1"/>
</dbReference>
<dbReference type="AlphaFoldDB" id="B3RN60"/>
<dbReference type="CDD" id="cd22884">
    <property type="entry name" value="TOM22"/>
    <property type="match status" value="1"/>
</dbReference>
<keyword evidence="15" id="KW-1185">Reference proteome</keyword>
<keyword evidence="12" id="KW-0675">Receptor</keyword>
<evidence type="ECO:0000256" key="1">
    <source>
        <dbReference type="ARBA" id="ARBA00004572"/>
    </source>
</evidence>
<protein>
    <recommendedName>
        <fullName evidence="3">Mitochondrial import receptor subunit TOM22 homolog</fullName>
    </recommendedName>
</protein>
<evidence type="ECO:0000256" key="7">
    <source>
        <dbReference type="ARBA" id="ARBA00022927"/>
    </source>
</evidence>
<feature type="region of interest" description="Disordered" evidence="13">
    <location>
        <begin position="109"/>
        <end position="135"/>
    </location>
</feature>
<dbReference type="InParanoid" id="B3RN60"/>
<evidence type="ECO:0000256" key="8">
    <source>
        <dbReference type="ARBA" id="ARBA00022989"/>
    </source>
</evidence>
<organism evidence="14 15">
    <name type="scientific">Trichoplax adhaerens</name>
    <name type="common">Trichoplax reptans</name>
    <dbReference type="NCBI Taxonomy" id="10228"/>
    <lineage>
        <taxon>Eukaryota</taxon>
        <taxon>Metazoa</taxon>
        <taxon>Placozoa</taxon>
        <taxon>Uniplacotomia</taxon>
        <taxon>Trichoplacea</taxon>
        <taxon>Trichoplacidae</taxon>
        <taxon>Trichoplax</taxon>
    </lineage>
</organism>
<dbReference type="GO" id="GO:0030150">
    <property type="term" value="P:protein import into mitochondrial matrix"/>
    <property type="evidence" value="ECO:0000318"/>
    <property type="project" value="GO_Central"/>
</dbReference>
<dbReference type="PhylomeDB" id="B3RN60"/>
<dbReference type="eggNOG" id="KOG4111">
    <property type="taxonomic scope" value="Eukaryota"/>
</dbReference>
<dbReference type="FunCoup" id="B3RN60">
    <property type="interactions" value="2171"/>
</dbReference>
<dbReference type="EMBL" id="DS985242">
    <property type="protein sequence ID" value="EDV27963.1"/>
    <property type="molecule type" value="Genomic_DNA"/>
</dbReference>
<dbReference type="OMA" id="FGRSAFW"/>
<dbReference type="STRING" id="10228.B3RN60"/>
<keyword evidence="9" id="KW-0811">Translocation</keyword>
<evidence type="ECO:0000313" key="14">
    <source>
        <dbReference type="EMBL" id="EDV27963.1"/>
    </source>
</evidence>
<evidence type="ECO:0000256" key="12">
    <source>
        <dbReference type="ARBA" id="ARBA00023170"/>
    </source>
</evidence>
<evidence type="ECO:0000256" key="4">
    <source>
        <dbReference type="ARBA" id="ARBA00022448"/>
    </source>
</evidence>